<sequence>MLASTRRATETEARRDLYRRLSCTRRKMLLVVMAAVLVVAGARQGCSSECHLTNIPIQVESCGRTESVYTTVCAGQCYNKDPVYIGHDDWAEQKVCNGNWTYEVKQFPGCPVSITYPVATHCECTACNAGSTHCGRFIGEAPSCLPF</sequence>
<evidence type="ECO:0000256" key="1">
    <source>
        <dbReference type="ARBA" id="ARBA00003920"/>
    </source>
</evidence>
<organism evidence="9 10">
    <name type="scientific">Xyrichtys novacula</name>
    <name type="common">Pearly razorfish</name>
    <name type="synonym">Hemipteronotus novacula</name>
    <dbReference type="NCBI Taxonomy" id="13765"/>
    <lineage>
        <taxon>Eukaryota</taxon>
        <taxon>Metazoa</taxon>
        <taxon>Chordata</taxon>
        <taxon>Craniata</taxon>
        <taxon>Vertebrata</taxon>
        <taxon>Euteleostomi</taxon>
        <taxon>Actinopterygii</taxon>
        <taxon>Neopterygii</taxon>
        <taxon>Teleostei</taxon>
        <taxon>Neoteleostei</taxon>
        <taxon>Acanthomorphata</taxon>
        <taxon>Eupercaria</taxon>
        <taxon>Labriformes</taxon>
        <taxon>Labridae</taxon>
        <taxon>Xyrichtys</taxon>
    </lineage>
</organism>
<evidence type="ECO:0000256" key="6">
    <source>
        <dbReference type="ARBA" id="ARBA00022702"/>
    </source>
</evidence>
<dbReference type="AlphaFoldDB" id="A0AAV1EKH5"/>
<reference evidence="9" key="1">
    <citation type="submission" date="2023-08" db="EMBL/GenBank/DDBJ databases">
        <authorList>
            <person name="Alioto T."/>
            <person name="Alioto T."/>
            <person name="Gomez Garrido J."/>
        </authorList>
    </citation>
    <scope>NUCLEOTIDE SEQUENCE</scope>
</reference>
<dbReference type="InterPro" id="IPR006208">
    <property type="entry name" value="Glyco_hormone_CN"/>
</dbReference>
<evidence type="ECO:0000256" key="4">
    <source>
        <dbReference type="ARBA" id="ARBA00011870"/>
    </source>
</evidence>
<dbReference type="EMBL" id="OY660864">
    <property type="protein sequence ID" value="CAJ1049250.1"/>
    <property type="molecule type" value="Genomic_DNA"/>
</dbReference>
<proteinExistence type="inferred from homology"/>
<dbReference type="PANTHER" id="PTHR11515:SF11">
    <property type="entry name" value="LUTROPIN SUBUNIT BETA"/>
    <property type="match status" value="1"/>
</dbReference>
<evidence type="ECO:0000256" key="5">
    <source>
        <dbReference type="ARBA" id="ARBA00022525"/>
    </source>
</evidence>
<evidence type="ECO:0000256" key="2">
    <source>
        <dbReference type="ARBA" id="ARBA00004613"/>
    </source>
</evidence>
<evidence type="ECO:0000313" key="9">
    <source>
        <dbReference type="EMBL" id="CAJ1049250.1"/>
    </source>
</evidence>
<evidence type="ECO:0000313" key="10">
    <source>
        <dbReference type="Proteomes" id="UP001178508"/>
    </source>
</evidence>
<dbReference type="Proteomes" id="UP001178508">
    <property type="component" value="Chromosome 1"/>
</dbReference>
<keyword evidence="7" id="KW-1015">Disulfide bond</keyword>
<keyword evidence="5" id="KW-0964">Secreted</keyword>
<comment type="subcellular location">
    <subcellularLocation>
        <location evidence="2">Secreted</location>
    </subcellularLocation>
</comment>
<dbReference type="PANTHER" id="PTHR11515">
    <property type="entry name" value="GLYCOPROTEIN HORMONE BETA CHAIN"/>
    <property type="match status" value="1"/>
</dbReference>
<dbReference type="Gene3D" id="2.10.90.10">
    <property type="entry name" value="Cystine-knot cytokines"/>
    <property type="match status" value="1"/>
</dbReference>
<dbReference type="SMART" id="SM00068">
    <property type="entry name" value="GHB"/>
    <property type="match status" value="1"/>
</dbReference>
<protein>
    <submittedName>
        <fullName evidence="9">Follicle-stimulating hormone beta subunit</fullName>
    </submittedName>
</protein>
<dbReference type="CDD" id="cd00069">
    <property type="entry name" value="GHB_like"/>
    <property type="match status" value="1"/>
</dbReference>
<name>A0AAV1EKH5_XYRNO</name>
<evidence type="ECO:0000256" key="3">
    <source>
        <dbReference type="ARBA" id="ARBA00006552"/>
    </source>
</evidence>
<dbReference type="GO" id="GO:0005615">
    <property type="term" value="C:extracellular space"/>
    <property type="evidence" value="ECO:0007669"/>
    <property type="project" value="TreeGrafter"/>
</dbReference>
<dbReference type="GO" id="GO:0005737">
    <property type="term" value="C:cytoplasm"/>
    <property type="evidence" value="ECO:0007669"/>
    <property type="project" value="TreeGrafter"/>
</dbReference>
<dbReference type="GO" id="GO:0005179">
    <property type="term" value="F:hormone activity"/>
    <property type="evidence" value="ECO:0007669"/>
    <property type="project" value="UniProtKB-KW"/>
</dbReference>
<accession>A0AAV1EKH5</accession>
<comment type="similarity">
    <text evidence="3">Belongs to the glycoprotein hormones subunit beta family.</text>
</comment>
<gene>
    <name evidence="9" type="ORF">XNOV1_A018613</name>
</gene>
<keyword evidence="6" id="KW-0372">Hormone</keyword>
<dbReference type="SUPFAM" id="SSF57501">
    <property type="entry name" value="Cystine-knot cytokines"/>
    <property type="match status" value="1"/>
</dbReference>
<dbReference type="InterPro" id="IPR001545">
    <property type="entry name" value="Gonadotropin_bsu"/>
</dbReference>
<evidence type="ECO:0000256" key="7">
    <source>
        <dbReference type="ARBA" id="ARBA00023157"/>
    </source>
</evidence>
<comment type="subunit">
    <text evidence="4">Heterodimer of an alpha and a beta chain.</text>
</comment>
<dbReference type="InterPro" id="IPR029034">
    <property type="entry name" value="Cystine-knot_cytokine"/>
</dbReference>
<keyword evidence="10" id="KW-1185">Reference proteome</keyword>
<comment type="function">
    <text evidence="1">Involved in gametogenesis and steroidogenesis.</text>
</comment>
<dbReference type="GO" id="GO:0030728">
    <property type="term" value="P:ovulation"/>
    <property type="evidence" value="ECO:0007669"/>
    <property type="project" value="TreeGrafter"/>
</dbReference>
<dbReference type="Pfam" id="PF00007">
    <property type="entry name" value="Cys_knot"/>
    <property type="match status" value="1"/>
</dbReference>
<feature type="domain" description="Glycoprotein hormone subunit beta" evidence="8">
    <location>
        <begin position="48"/>
        <end position="141"/>
    </location>
</feature>
<evidence type="ECO:0000259" key="8">
    <source>
        <dbReference type="Pfam" id="PF00007"/>
    </source>
</evidence>
<dbReference type="GO" id="GO:0007186">
    <property type="term" value="P:G protein-coupled receptor signaling pathway"/>
    <property type="evidence" value="ECO:0007669"/>
    <property type="project" value="TreeGrafter"/>
</dbReference>